<keyword evidence="2" id="KW-1185">Reference proteome</keyword>
<proteinExistence type="predicted"/>
<accession>A0A9N8DEJ1</accession>
<evidence type="ECO:0000313" key="2">
    <source>
        <dbReference type="Proteomes" id="UP001153069"/>
    </source>
</evidence>
<comment type="caution">
    <text evidence="1">The sequence shown here is derived from an EMBL/GenBank/DDBJ whole genome shotgun (WGS) entry which is preliminary data.</text>
</comment>
<name>A0A9N8DEJ1_9STRA</name>
<sequence>MASQEDELDCLAEDYRNQPGVMFRRHARKYDYRKENNPRDTMVDDHGFRAFFGRVSASTSTSTTTTTTTNENNSTDEKEAFAKMAMKYTEYYYQWKAQAEAQEKHLQRSLSLSSYDRSEAQKQIDWFKYWADLSSRAAHYYFHSNSDSELLFQLPPAPHASRAEQEHWQHQYS</sequence>
<dbReference type="AlphaFoldDB" id="A0A9N8DEJ1"/>
<evidence type="ECO:0000313" key="1">
    <source>
        <dbReference type="EMBL" id="CAB9499040.1"/>
    </source>
</evidence>
<organism evidence="1 2">
    <name type="scientific">Seminavis robusta</name>
    <dbReference type="NCBI Taxonomy" id="568900"/>
    <lineage>
        <taxon>Eukaryota</taxon>
        <taxon>Sar</taxon>
        <taxon>Stramenopiles</taxon>
        <taxon>Ochrophyta</taxon>
        <taxon>Bacillariophyta</taxon>
        <taxon>Bacillariophyceae</taxon>
        <taxon>Bacillariophycidae</taxon>
        <taxon>Naviculales</taxon>
        <taxon>Naviculaceae</taxon>
        <taxon>Seminavis</taxon>
    </lineage>
</organism>
<dbReference type="Proteomes" id="UP001153069">
    <property type="component" value="Unassembled WGS sequence"/>
</dbReference>
<reference evidence="1" key="1">
    <citation type="submission" date="2020-06" db="EMBL/GenBank/DDBJ databases">
        <authorList>
            <consortium name="Plant Systems Biology data submission"/>
        </authorList>
    </citation>
    <scope>NUCLEOTIDE SEQUENCE</scope>
    <source>
        <strain evidence="1">D6</strain>
    </source>
</reference>
<protein>
    <submittedName>
        <fullName evidence="1">Uncharacterized protein</fullName>
    </submittedName>
</protein>
<gene>
    <name evidence="1" type="ORF">SEMRO_52_G031021.1</name>
</gene>
<dbReference type="EMBL" id="CAICTM010000051">
    <property type="protein sequence ID" value="CAB9499040.1"/>
    <property type="molecule type" value="Genomic_DNA"/>
</dbReference>